<dbReference type="PRINTS" id="PR00344">
    <property type="entry name" value="BCTRLSENSOR"/>
</dbReference>
<dbReference type="CDD" id="cd00075">
    <property type="entry name" value="HATPase"/>
    <property type="match status" value="1"/>
</dbReference>
<evidence type="ECO:0000256" key="2">
    <source>
        <dbReference type="ARBA" id="ARBA00012438"/>
    </source>
</evidence>
<dbReference type="Gene3D" id="3.30.565.10">
    <property type="entry name" value="Histidine kinase-like ATPase, C-terminal domain"/>
    <property type="match status" value="1"/>
</dbReference>
<keyword evidence="7" id="KW-1185">Reference proteome</keyword>
<name>A0ABY1IYD4_9FLAO</name>
<dbReference type="GO" id="GO:0016301">
    <property type="term" value="F:kinase activity"/>
    <property type="evidence" value="ECO:0007669"/>
    <property type="project" value="UniProtKB-KW"/>
</dbReference>
<dbReference type="InterPro" id="IPR003594">
    <property type="entry name" value="HATPase_dom"/>
</dbReference>
<dbReference type="SUPFAM" id="SSF55874">
    <property type="entry name" value="ATPase domain of HSP90 chaperone/DNA topoisomerase II/histidine kinase"/>
    <property type="match status" value="1"/>
</dbReference>
<comment type="catalytic activity">
    <reaction evidence="1">
        <text>ATP + protein L-histidine = ADP + protein N-phospho-L-histidine.</text>
        <dbReference type="EC" id="2.7.13.3"/>
    </reaction>
</comment>
<comment type="caution">
    <text evidence="6">The sequence shown here is derived from an EMBL/GenBank/DDBJ whole genome shotgun (WGS) entry which is preliminary data.</text>
</comment>
<dbReference type="Pfam" id="PF02518">
    <property type="entry name" value="HATPase_c"/>
    <property type="match status" value="1"/>
</dbReference>
<dbReference type="InterPro" id="IPR036097">
    <property type="entry name" value="HisK_dim/P_sf"/>
</dbReference>
<feature type="transmembrane region" description="Helical" evidence="4">
    <location>
        <begin position="36"/>
        <end position="59"/>
    </location>
</feature>
<evidence type="ECO:0000313" key="6">
    <source>
        <dbReference type="EMBL" id="SHL39882.1"/>
    </source>
</evidence>
<keyword evidence="3" id="KW-0597">Phosphoprotein</keyword>
<dbReference type="InterPro" id="IPR036890">
    <property type="entry name" value="HATPase_C_sf"/>
</dbReference>
<keyword evidence="4" id="KW-1133">Transmembrane helix</keyword>
<dbReference type="PANTHER" id="PTHR43547">
    <property type="entry name" value="TWO-COMPONENT HISTIDINE KINASE"/>
    <property type="match status" value="1"/>
</dbReference>
<dbReference type="InterPro" id="IPR005467">
    <property type="entry name" value="His_kinase_dom"/>
</dbReference>
<feature type="transmembrane region" description="Helical" evidence="4">
    <location>
        <begin position="71"/>
        <end position="94"/>
    </location>
</feature>
<dbReference type="Proteomes" id="UP000184216">
    <property type="component" value="Unassembled WGS sequence"/>
</dbReference>
<dbReference type="InterPro" id="IPR004358">
    <property type="entry name" value="Sig_transdc_His_kin-like_C"/>
</dbReference>
<dbReference type="EMBL" id="FRBX01000001">
    <property type="protein sequence ID" value="SHL39882.1"/>
    <property type="molecule type" value="Genomic_DNA"/>
</dbReference>
<dbReference type="SMART" id="SM00387">
    <property type="entry name" value="HATPase_c"/>
    <property type="match status" value="1"/>
</dbReference>
<organism evidence="6 7">
    <name type="scientific">Flavobacterium pectinovorum</name>
    <dbReference type="NCBI Taxonomy" id="29533"/>
    <lineage>
        <taxon>Bacteria</taxon>
        <taxon>Pseudomonadati</taxon>
        <taxon>Bacteroidota</taxon>
        <taxon>Flavobacteriia</taxon>
        <taxon>Flavobacteriales</taxon>
        <taxon>Flavobacteriaceae</taxon>
        <taxon>Flavobacterium</taxon>
    </lineage>
</organism>
<feature type="domain" description="Histidine kinase" evidence="5">
    <location>
        <begin position="151"/>
        <end position="368"/>
    </location>
</feature>
<dbReference type="SUPFAM" id="SSF47384">
    <property type="entry name" value="Homodimeric domain of signal transducing histidine kinase"/>
    <property type="match status" value="1"/>
</dbReference>
<protein>
    <recommendedName>
        <fullName evidence="2">histidine kinase</fullName>
        <ecNumber evidence="2">2.7.13.3</ecNumber>
    </recommendedName>
</protein>
<evidence type="ECO:0000256" key="1">
    <source>
        <dbReference type="ARBA" id="ARBA00000085"/>
    </source>
</evidence>
<evidence type="ECO:0000256" key="4">
    <source>
        <dbReference type="SAM" id="Phobius"/>
    </source>
</evidence>
<gene>
    <name evidence="6" type="ORF">SAMN05444387_0506</name>
</gene>
<proteinExistence type="predicted"/>
<keyword evidence="4" id="KW-0472">Membrane</keyword>
<evidence type="ECO:0000313" key="7">
    <source>
        <dbReference type="Proteomes" id="UP000184216"/>
    </source>
</evidence>
<keyword evidence="6" id="KW-0418">Kinase</keyword>
<evidence type="ECO:0000256" key="3">
    <source>
        <dbReference type="ARBA" id="ARBA00022553"/>
    </source>
</evidence>
<dbReference type="PROSITE" id="PS50109">
    <property type="entry name" value="HIS_KIN"/>
    <property type="match status" value="1"/>
</dbReference>
<reference evidence="6 7" key="1">
    <citation type="submission" date="2016-11" db="EMBL/GenBank/DDBJ databases">
        <authorList>
            <person name="Varghese N."/>
            <person name="Submissions S."/>
        </authorList>
    </citation>
    <scope>NUCLEOTIDE SEQUENCE [LARGE SCALE GENOMIC DNA]</scope>
    <source>
        <strain evidence="6 7">DSM 6368</strain>
    </source>
</reference>
<evidence type="ECO:0000259" key="5">
    <source>
        <dbReference type="PROSITE" id="PS50109"/>
    </source>
</evidence>
<feature type="transmembrane region" description="Helical" evidence="4">
    <location>
        <begin position="6"/>
        <end position="24"/>
    </location>
</feature>
<keyword evidence="6" id="KW-0808">Transferase</keyword>
<sequence>MPLQQSPNAAFLTYLYCFFMKLYHKLSQISFLKKSYAFKFLFVAFIGIHIPLIGILFFVLFYNSAISPTSILVFSLIMTLLATLITLLILNQLIKPIAIASKSLNDYRNNRRLSVLPTGYSDEAGLLMCNIQESIYEAESFINEKQDLIYMLSHDLKNFAGNPQGLAKLIIEENPSQSVKDMAALICESTDLQFRYIENFIKLLNEQDQVVRLNQELKTIVFPNILPFINEQVEQRLLDKNIKLSLSVELEEAKLRIDEGLLVQVLVNLISNAIKFSYFDSEIKVRIYTQAEQLIITVTDNGIGFDKNQIDELFKKFTKMSRLGTAKETSTGIGLYLCKKIIERNKGELTAASEGKNRGAEFKIVFEI</sequence>
<dbReference type="PANTHER" id="PTHR43547:SF2">
    <property type="entry name" value="HYBRID SIGNAL TRANSDUCTION HISTIDINE KINASE C"/>
    <property type="match status" value="1"/>
</dbReference>
<accession>A0ABY1IYD4</accession>
<keyword evidence="4" id="KW-0812">Transmembrane</keyword>
<dbReference type="EC" id="2.7.13.3" evidence="2"/>